<dbReference type="GO" id="GO:0106073">
    <property type="term" value="F:dolichyl pyrophosphate Glc2Man9GlcNAc2 alpha-1,2-glucosyltransferase activity"/>
    <property type="evidence" value="ECO:0007669"/>
    <property type="project" value="UniProtKB-UniRule"/>
</dbReference>
<accession>A0A6G1SMM9</accession>
<feature type="transmembrane region" description="Helical" evidence="14">
    <location>
        <begin position="429"/>
        <end position="452"/>
    </location>
</feature>
<dbReference type="PANTHER" id="PTHR12989">
    <property type="entry name" value="ALPHA-1,2-GLUCOSYLTRANSFERASE ALG10"/>
    <property type="match status" value="1"/>
</dbReference>
<comment type="pathway">
    <text evidence="2">Protein modification; protein glycosylation.</text>
</comment>
<evidence type="ECO:0000256" key="6">
    <source>
        <dbReference type="ARBA" id="ARBA00022676"/>
    </source>
</evidence>
<evidence type="ECO:0000256" key="9">
    <source>
        <dbReference type="ARBA" id="ARBA00022824"/>
    </source>
</evidence>
<feature type="transmembrane region" description="Helical" evidence="14">
    <location>
        <begin position="400"/>
        <end position="417"/>
    </location>
</feature>
<evidence type="ECO:0000256" key="4">
    <source>
        <dbReference type="ARBA" id="ARBA00011967"/>
    </source>
</evidence>
<dbReference type="AlphaFoldDB" id="A0A6G1SMM9"/>
<comment type="subcellular location">
    <subcellularLocation>
        <location evidence="1">Endoplasmic reticulum membrane</location>
        <topology evidence="1">Multi-pass membrane protein</topology>
    </subcellularLocation>
</comment>
<evidence type="ECO:0000256" key="13">
    <source>
        <dbReference type="ARBA" id="ARBA00048064"/>
    </source>
</evidence>
<keyword evidence="7 16" id="KW-0808">Transferase</keyword>
<dbReference type="EMBL" id="GGYP01006666">
    <property type="protein sequence ID" value="MDE51437.1"/>
    <property type="molecule type" value="Transcribed_RNA"/>
</dbReference>
<evidence type="ECO:0000256" key="11">
    <source>
        <dbReference type="ARBA" id="ARBA00023136"/>
    </source>
</evidence>
<name>A0A6G1SMM9_9ACAR</name>
<evidence type="ECO:0000256" key="5">
    <source>
        <dbReference type="ARBA" id="ARBA00018512"/>
    </source>
</evidence>
<dbReference type="PANTHER" id="PTHR12989:SF10">
    <property type="entry name" value="DOL-P-GLC:GLC(2)MAN(9)GLCNAC(2)-PP-DOL ALPHA-1,2-GLUCOSYLTRANSFERASE-RELATED"/>
    <property type="match status" value="1"/>
</dbReference>
<comment type="catalytic activity">
    <reaction evidence="13">
        <text>an alpha-D-Glc-(1-&gt;3)-alpha-D-Glc-(1-&gt;3)-alpha-D-Man-(1-&gt;2)-alpha-D-Man-(1-&gt;2)-alpha-D-Man-(1-&gt;3)-[alpha-D-Man-(1-&gt;2)-alpha-D-Man-(1-&gt;3)-[alpha-D-Man-(1-&gt;2)-alpha-D-Man-(1-&gt;6)]-alpha-D-Man-(1-&gt;6)]-beta-D-Man-(1-&gt;4)-beta-D-GlcNAc-(1-&gt;4)-alpha-D-GlcNAc-diphospho-di-trans,poly-cis-dolichol + a di-trans,poly-cis-dolichyl beta-D-glucosyl phosphate = a alpha-D-Glc-(1-&gt;2)-alpha-D-Glc-(1-&gt;3)-alpha-D-Glc-(1-&gt;3)-alpha-D-Man-(1-&gt;2)-alpha-D-Man-(1-&gt;2)-alpha-D-Man-(1-&gt;3)-[alpha-D-Man-(1-&gt;2)-alpha-D-Man-(1-&gt;3)-[alpha-D-Man-(1-&gt;2)-alpha-D-Man-(1-&gt;6)]-alpha-D-Man-(1-&gt;6)]-beta-D-Man-(1-&gt;4)-beta-D-GlcNAc-(1-&gt;4)-alpha-D-GlcNAc-diphospho-di-trans,poly-cis-dolichol + a di-trans,poly-cis-dolichyl phosphate + H(+)</text>
        <dbReference type="Rhea" id="RHEA:29543"/>
        <dbReference type="Rhea" id="RHEA-COMP:19498"/>
        <dbReference type="Rhea" id="RHEA-COMP:19502"/>
        <dbReference type="Rhea" id="RHEA-COMP:19512"/>
        <dbReference type="Rhea" id="RHEA-COMP:19522"/>
        <dbReference type="ChEBI" id="CHEBI:15378"/>
        <dbReference type="ChEBI" id="CHEBI:57525"/>
        <dbReference type="ChEBI" id="CHEBI:57683"/>
        <dbReference type="ChEBI" id="CHEBI:132522"/>
        <dbReference type="ChEBI" id="CHEBI:132523"/>
        <dbReference type="EC" id="2.4.1.256"/>
    </reaction>
    <physiologicalReaction direction="left-to-right" evidence="13">
        <dbReference type="Rhea" id="RHEA:29544"/>
    </physiologicalReaction>
</comment>
<feature type="transmembrane region" description="Helical" evidence="14">
    <location>
        <begin position="355"/>
        <end position="374"/>
    </location>
</feature>
<evidence type="ECO:0000256" key="14">
    <source>
        <dbReference type="PIRNR" id="PIRNR028810"/>
    </source>
</evidence>
<dbReference type="EC" id="2.4.1.256" evidence="4 14"/>
<evidence type="ECO:0000256" key="12">
    <source>
        <dbReference type="ARBA" id="ARBA00044727"/>
    </source>
</evidence>
<evidence type="ECO:0000256" key="7">
    <source>
        <dbReference type="ARBA" id="ARBA00022679"/>
    </source>
</evidence>
<feature type="transmembrane region" description="Helical" evidence="14">
    <location>
        <begin position="285"/>
        <end position="302"/>
    </location>
</feature>
<keyword evidence="6 14" id="KW-0328">Glycosyltransferase</keyword>
<reference evidence="16" key="1">
    <citation type="submission" date="2018-10" db="EMBL/GenBank/DDBJ databases">
        <title>Transcriptome assembly of Aceria tosichella (Wheat curl mite) Type 2.</title>
        <authorList>
            <person name="Scully E.D."/>
            <person name="Geib S.M."/>
            <person name="Palmer N.A."/>
            <person name="Gupta A.K."/>
            <person name="Sarath G."/>
            <person name="Tatineni S."/>
        </authorList>
    </citation>
    <scope>NUCLEOTIDE SEQUENCE</scope>
    <source>
        <strain evidence="16">LincolnNE</strain>
    </source>
</reference>
<keyword evidence="10 14" id="KW-1133">Transmembrane helix</keyword>
<comment type="caution">
    <text evidence="14">Lacks conserved residue(s) required for the propagation of feature annotation.</text>
</comment>
<keyword evidence="11 14" id="KW-0472">Membrane</keyword>
<feature type="transmembrane region" description="Helical" evidence="14">
    <location>
        <begin position="147"/>
        <end position="166"/>
    </location>
</feature>
<dbReference type="GO" id="GO:0005789">
    <property type="term" value="C:endoplasmic reticulum membrane"/>
    <property type="evidence" value="ECO:0007669"/>
    <property type="project" value="UniProtKB-SubCell"/>
</dbReference>
<comment type="similarity">
    <text evidence="3 14">Belongs to the ALG10 glucosyltransferase family.</text>
</comment>
<feature type="transmembrane region" description="Helical" evidence="14">
    <location>
        <begin position="322"/>
        <end position="343"/>
    </location>
</feature>
<feature type="transmembrane region" description="Helical" evidence="14">
    <location>
        <begin position="6"/>
        <end position="26"/>
    </location>
</feature>
<keyword evidence="8 14" id="KW-0812">Transmembrane</keyword>
<feature type="transmembrane region" description="Helical" evidence="14">
    <location>
        <begin position="103"/>
        <end position="119"/>
    </location>
</feature>
<evidence type="ECO:0000256" key="10">
    <source>
        <dbReference type="ARBA" id="ARBA00022989"/>
    </source>
</evidence>
<dbReference type="Pfam" id="PF04922">
    <property type="entry name" value="DIE2_ALG10"/>
    <property type="match status" value="1"/>
</dbReference>
<keyword evidence="9" id="KW-0256">Endoplasmic reticulum</keyword>
<feature type="transmembrane region" description="Helical" evidence="14">
    <location>
        <begin position="472"/>
        <end position="491"/>
    </location>
</feature>
<sequence length="504" mass="58619">MPVRKASFGLSVAALSSIIYLALHYISNSINNAVKEPYMDEIFHVPQAQRYCQGNFTYYDPKITTPPGLYLFTYARIWLRDIVLIRRSNLICDTIDLRRTNHSIAILNFVTLVLIQLTAGDRVNLSRRYGFKQRAFHTLNNSTTYDLVRIILNSLVILLLPPLFFFNSLYYTDAGSVLFTLLVYLFSLIDQHLLAALCGIVSILFRQTNVVWVFYVACLTILRTFEEHHKRQNLRKSQQHQQQAKTNSRSHHGGDQSNLVTSESAPGSYCYLPDKQLLFALIKRCTPYAMVGVSFIGFVFINKGIVLGDKEAHQPRLHSAQVLYFLGFCSMFGTTWVLHLRILKRFLYFTIRTPLVAVLVSALVIYLISFGRYAHPYLLADNRHITFYIWRRILDRHNSYVPFMLTPIYLVSSFSVWHHLRSKGCKQMLLFLFCTILVTVPNGLLELRYFIIPYIFLRLNADTSLESSLCELLQQIFIITSMHYLFIYKTFHWTDSSELQRIMW</sequence>
<comment type="function">
    <text evidence="12">Dol-P-Glc:Glc(2)Man(9)GlcNAc(2)-PP-Dol alpha-1,2-glucosyltransferase that operates in the biosynthetic pathway of dolichol-linked oligosaccharides, the glycan precursors employed in protein asparagine (N)-glycosylation. The assembly of dolichol-linked oligosaccharides begins on the cytosolic side of the endoplasmic reticulum membrane and finishes in its lumen. The sequential addition of sugars to dolichol pyrophosphate produces dolichol-linked oligosaccharides containing fourteen sugars, including two GlcNAcs, nine mannoses and three glucoses. Once assembled, the oligosaccharide is transferred from the lipid to nascent proteins by oligosaccharyltransferases. In the lumen of the endoplasmic reticulum, adds the third and last glucose residue from dolichyl phosphate glucose (Dol-P-Glc) onto the lipid-linked oligosaccharide intermediate Glc(2)Man(9)GlcNAc(2)-PP-Dol to produce Glc(3)Man(9)GlcNAc(2)-PP-Dol.</text>
</comment>
<dbReference type="GO" id="GO:0006488">
    <property type="term" value="P:dolichol-linked oligosaccharide biosynthetic process"/>
    <property type="evidence" value="ECO:0007669"/>
    <property type="project" value="UniProtKB-UniRule"/>
</dbReference>
<proteinExistence type="inferred from homology"/>
<evidence type="ECO:0000256" key="3">
    <source>
        <dbReference type="ARBA" id="ARBA00010600"/>
    </source>
</evidence>
<feature type="region of interest" description="Disordered" evidence="15">
    <location>
        <begin position="233"/>
        <end position="261"/>
    </location>
</feature>
<evidence type="ECO:0000256" key="15">
    <source>
        <dbReference type="SAM" id="MobiDB-lite"/>
    </source>
</evidence>
<protein>
    <recommendedName>
        <fullName evidence="5 14">Dol-P-Glc:Glc(2)Man(9)GlcNAc(2)-PP-Dol alpha-1,2-glucosyltransferase</fullName>
        <ecNumber evidence="4 14">2.4.1.256</ecNumber>
    </recommendedName>
</protein>
<evidence type="ECO:0000256" key="8">
    <source>
        <dbReference type="ARBA" id="ARBA00022692"/>
    </source>
</evidence>
<evidence type="ECO:0000313" key="16">
    <source>
        <dbReference type="EMBL" id="MDE51437.1"/>
    </source>
</evidence>
<evidence type="ECO:0000256" key="2">
    <source>
        <dbReference type="ARBA" id="ARBA00004922"/>
    </source>
</evidence>
<organism evidence="16">
    <name type="scientific">Aceria tosichella</name>
    <name type="common">wheat curl mite</name>
    <dbReference type="NCBI Taxonomy" id="561515"/>
    <lineage>
        <taxon>Eukaryota</taxon>
        <taxon>Metazoa</taxon>
        <taxon>Ecdysozoa</taxon>
        <taxon>Arthropoda</taxon>
        <taxon>Chelicerata</taxon>
        <taxon>Arachnida</taxon>
        <taxon>Acari</taxon>
        <taxon>Acariformes</taxon>
        <taxon>Trombidiformes</taxon>
        <taxon>Prostigmata</taxon>
        <taxon>Eupodina</taxon>
        <taxon>Eriophyoidea</taxon>
        <taxon>Eriophyidae</taxon>
        <taxon>Eriophyinae</taxon>
        <taxon>Aceriini</taxon>
        <taxon>Aceria</taxon>
    </lineage>
</organism>
<dbReference type="InterPro" id="IPR016900">
    <property type="entry name" value="Alg10"/>
</dbReference>
<gene>
    <name evidence="16" type="primary">ALG10B</name>
    <name evidence="16" type="ORF">g.8954</name>
</gene>
<dbReference type="PIRSF" id="PIRSF028810">
    <property type="entry name" value="Alpha1_2_glucosyltferase_Alg10"/>
    <property type="match status" value="1"/>
</dbReference>
<evidence type="ECO:0000256" key="1">
    <source>
        <dbReference type="ARBA" id="ARBA00004477"/>
    </source>
</evidence>
<feature type="transmembrane region" description="Helical" evidence="14">
    <location>
        <begin position="178"/>
        <end position="204"/>
    </location>
</feature>